<protein>
    <submittedName>
        <fullName evidence="2">Transcriptional regulator of competence genes, TfoX/Sxy family</fullName>
    </submittedName>
</protein>
<evidence type="ECO:0000259" key="1">
    <source>
        <dbReference type="Pfam" id="PF04993"/>
    </source>
</evidence>
<dbReference type="SUPFAM" id="SSF159894">
    <property type="entry name" value="YgaC/TfoX-N like"/>
    <property type="match status" value="1"/>
</dbReference>
<organism evidence="2 3">
    <name type="scientific">Solitalea koreensis</name>
    <dbReference type="NCBI Taxonomy" id="543615"/>
    <lineage>
        <taxon>Bacteria</taxon>
        <taxon>Pseudomonadati</taxon>
        <taxon>Bacteroidota</taxon>
        <taxon>Sphingobacteriia</taxon>
        <taxon>Sphingobacteriales</taxon>
        <taxon>Sphingobacteriaceae</taxon>
        <taxon>Solitalea</taxon>
    </lineage>
</organism>
<dbReference type="InterPro" id="IPR007076">
    <property type="entry name" value="TfoX_N"/>
</dbReference>
<accession>A0A521D0Z6</accession>
<dbReference type="OrthoDB" id="214902at2"/>
<gene>
    <name evidence="2" type="ORF">SAMN06265350_105111</name>
</gene>
<evidence type="ECO:0000313" key="2">
    <source>
        <dbReference type="EMBL" id="SMO65348.1"/>
    </source>
</evidence>
<dbReference type="Gene3D" id="3.30.1460.30">
    <property type="entry name" value="YgaC/TfoX-N like chaperone"/>
    <property type="match status" value="1"/>
</dbReference>
<dbReference type="RefSeq" id="WP_142603654.1">
    <property type="nucleotide sequence ID" value="NZ_FXSZ01000005.1"/>
</dbReference>
<evidence type="ECO:0000313" key="3">
    <source>
        <dbReference type="Proteomes" id="UP000315971"/>
    </source>
</evidence>
<feature type="domain" description="TfoX N-terminal" evidence="1">
    <location>
        <begin position="19"/>
        <end position="102"/>
    </location>
</feature>
<proteinExistence type="predicted"/>
<reference evidence="2 3" key="1">
    <citation type="submission" date="2017-05" db="EMBL/GenBank/DDBJ databases">
        <authorList>
            <person name="Varghese N."/>
            <person name="Submissions S."/>
        </authorList>
    </citation>
    <scope>NUCLEOTIDE SEQUENCE [LARGE SCALE GENOMIC DNA]</scope>
    <source>
        <strain evidence="2 3">DSM 21342</strain>
    </source>
</reference>
<name>A0A521D0Z6_9SPHI</name>
<dbReference type="Proteomes" id="UP000315971">
    <property type="component" value="Unassembled WGS sequence"/>
</dbReference>
<dbReference type="EMBL" id="FXSZ01000005">
    <property type="protein sequence ID" value="SMO65348.1"/>
    <property type="molecule type" value="Genomic_DNA"/>
</dbReference>
<keyword evidence="3" id="KW-1185">Reference proteome</keyword>
<dbReference type="AlphaFoldDB" id="A0A521D0Z6"/>
<dbReference type="Pfam" id="PF04993">
    <property type="entry name" value="TfoX_N"/>
    <property type="match status" value="1"/>
</dbReference>
<sequence length="114" mass="12978">MAYNENLANRTREIIAMTHDNVEEKKMFGGLCFMVNDKMCVGVQLDSLMVRLDPEKFDEALGQEGCTPMEFTGKLMKGFVFVDIDALNTMQNLEYWVGLALEYNKIAKAAKKKK</sequence>